<dbReference type="Proteomes" id="UP000007978">
    <property type="component" value="Chromosome 2"/>
</dbReference>
<dbReference type="RefSeq" id="XP_009258907.1">
    <property type="nucleotide sequence ID" value="XM_009260632.1"/>
</dbReference>
<dbReference type="EMBL" id="AFNW01000197">
    <property type="protein sequence ID" value="EKJ72285.1"/>
    <property type="molecule type" value="Genomic_DNA"/>
</dbReference>
<dbReference type="AlphaFoldDB" id="K3VZF0"/>
<organism evidence="2 3">
    <name type="scientific">Fusarium pseudograminearum (strain CS3096)</name>
    <name type="common">Wheat and barley crown-rot fungus</name>
    <dbReference type="NCBI Taxonomy" id="1028729"/>
    <lineage>
        <taxon>Eukaryota</taxon>
        <taxon>Fungi</taxon>
        <taxon>Dikarya</taxon>
        <taxon>Ascomycota</taxon>
        <taxon>Pezizomycotina</taxon>
        <taxon>Sordariomycetes</taxon>
        <taxon>Hypocreomycetidae</taxon>
        <taxon>Hypocreales</taxon>
        <taxon>Nectriaceae</taxon>
        <taxon>Fusarium</taxon>
    </lineage>
</organism>
<evidence type="ECO:0000313" key="3">
    <source>
        <dbReference type="Proteomes" id="UP000007978"/>
    </source>
</evidence>
<keyword evidence="3" id="KW-1185">Reference proteome</keyword>
<reference evidence="2 3" key="1">
    <citation type="journal article" date="2012" name="PLoS Pathog.">
        <title>Comparative pathogenomics reveals horizontally acquired novel virulence genes in fungi infecting cereal hosts.</title>
        <authorList>
            <person name="Gardiner D.M."/>
            <person name="McDonald M.C."/>
            <person name="Covarelli L."/>
            <person name="Solomon P.S."/>
            <person name="Rusu A.G."/>
            <person name="Marshall M."/>
            <person name="Kazan K."/>
            <person name="Chakraborty S."/>
            <person name="McDonald B.A."/>
            <person name="Manners J.M."/>
        </authorList>
    </citation>
    <scope>NUCLEOTIDE SEQUENCE [LARGE SCALE GENOMIC DNA]</scope>
    <source>
        <strain evidence="2 3">CS3096</strain>
    </source>
</reference>
<sequence>MDTTIPQITITSPTGDQVPVQLFPLPAPKGARVKVWEFFETEPETETNAAPSFGTYPVQLSLVLMGIETNEELDWDNASFDDALRNHLGARVSDKKKKWLGCKTAKKLLQDGGVEWDPNAPESESEPENGNNEKDEDEDEPPKKKRRV</sequence>
<gene>
    <name evidence="2" type="ORF">FPSE_07514</name>
</gene>
<dbReference type="KEGG" id="fpu:FPSE_07514"/>
<accession>K3VZF0</accession>
<dbReference type="OrthoDB" id="10377610at2759"/>
<name>K3VZF0_FUSPC</name>
<protein>
    <submittedName>
        <fullName evidence="2">Uncharacterized protein</fullName>
    </submittedName>
</protein>
<evidence type="ECO:0000313" key="2">
    <source>
        <dbReference type="EMBL" id="EKJ72285.1"/>
    </source>
</evidence>
<dbReference type="GeneID" id="20366132"/>
<proteinExistence type="predicted"/>
<comment type="caution">
    <text evidence="2">The sequence shown here is derived from an EMBL/GenBank/DDBJ whole genome shotgun (WGS) entry which is preliminary data.</text>
</comment>
<dbReference type="HOGENOM" id="CLU_1758901_0_0_1"/>
<feature type="region of interest" description="Disordered" evidence="1">
    <location>
        <begin position="110"/>
        <end position="148"/>
    </location>
</feature>
<evidence type="ECO:0000256" key="1">
    <source>
        <dbReference type="SAM" id="MobiDB-lite"/>
    </source>
</evidence>